<sequence length="124" mass="13466">MTVKGSCHCGGVSYEYRHTPRWTTSCNCGICRRLGALWIYAPIAQITVTGQTRSYAYGERSLAFHSCATCGVTTHWENLTPDADGAYMAVNLRLAAPSVVAKVPVRHFDGADSWMFLDAGSDAS</sequence>
<gene>
    <name evidence="5" type="ORF">C8N45_111147</name>
</gene>
<comment type="caution">
    <text evidence="5">The sequence shown here is derived from an EMBL/GenBank/DDBJ whole genome shotgun (WGS) entry which is preliminary data.</text>
</comment>
<dbReference type="InterPro" id="IPR052355">
    <property type="entry name" value="CENP-V-like"/>
</dbReference>
<keyword evidence="3" id="KW-0862">Zinc</keyword>
<dbReference type="EMBL" id="QBUD01000011">
    <property type="protein sequence ID" value="PUB12170.1"/>
    <property type="molecule type" value="Genomic_DNA"/>
</dbReference>
<reference evidence="5 6" key="1">
    <citation type="submission" date="2018-04" db="EMBL/GenBank/DDBJ databases">
        <title>Genomic Encyclopedia of Archaeal and Bacterial Type Strains, Phase II (KMG-II): from individual species to whole genera.</title>
        <authorList>
            <person name="Goeker M."/>
        </authorList>
    </citation>
    <scope>NUCLEOTIDE SEQUENCE [LARGE SCALE GENOMIC DNA]</scope>
    <source>
        <strain evidence="5 6">DSM 29955</strain>
    </source>
</reference>
<evidence type="ECO:0000256" key="2">
    <source>
        <dbReference type="ARBA" id="ARBA00022723"/>
    </source>
</evidence>
<comment type="similarity">
    <text evidence="1">Belongs to the Gfa family.</text>
</comment>
<dbReference type="AlphaFoldDB" id="A0A2T6KBE5"/>
<dbReference type="OrthoDB" id="9807246at2"/>
<dbReference type="PANTHER" id="PTHR28620">
    <property type="entry name" value="CENTROMERE PROTEIN V"/>
    <property type="match status" value="1"/>
</dbReference>
<dbReference type="RefSeq" id="WP_108387534.1">
    <property type="nucleotide sequence ID" value="NZ_QBUD01000011.1"/>
</dbReference>
<protein>
    <recommendedName>
        <fullName evidence="4">CENP-V/GFA domain-containing protein</fullName>
    </recommendedName>
</protein>
<evidence type="ECO:0000256" key="3">
    <source>
        <dbReference type="ARBA" id="ARBA00022833"/>
    </source>
</evidence>
<evidence type="ECO:0000313" key="5">
    <source>
        <dbReference type="EMBL" id="PUB12170.1"/>
    </source>
</evidence>
<organism evidence="5 6">
    <name type="scientific">Yoonia sediminilitoris</name>
    <dbReference type="NCBI Taxonomy" id="1286148"/>
    <lineage>
        <taxon>Bacteria</taxon>
        <taxon>Pseudomonadati</taxon>
        <taxon>Pseudomonadota</taxon>
        <taxon>Alphaproteobacteria</taxon>
        <taxon>Rhodobacterales</taxon>
        <taxon>Paracoccaceae</taxon>
        <taxon>Yoonia</taxon>
    </lineage>
</organism>
<evidence type="ECO:0000259" key="4">
    <source>
        <dbReference type="PROSITE" id="PS51891"/>
    </source>
</evidence>
<evidence type="ECO:0000256" key="1">
    <source>
        <dbReference type="ARBA" id="ARBA00005495"/>
    </source>
</evidence>
<keyword evidence="2" id="KW-0479">Metal-binding</keyword>
<keyword evidence="6" id="KW-1185">Reference proteome</keyword>
<name>A0A2T6KBE5_9RHOB</name>
<dbReference type="Pfam" id="PF04828">
    <property type="entry name" value="GFA"/>
    <property type="match status" value="1"/>
</dbReference>
<dbReference type="PANTHER" id="PTHR28620:SF1">
    <property type="entry name" value="CENP-V_GFA DOMAIN-CONTAINING PROTEIN"/>
    <property type="match status" value="1"/>
</dbReference>
<dbReference type="InterPro" id="IPR011057">
    <property type="entry name" value="Mss4-like_sf"/>
</dbReference>
<evidence type="ECO:0000313" key="6">
    <source>
        <dbReference type="Proteomes" id="UP000244523"/>
    </source>
</evidence>
<accession>A0A2T6KBE5</accession>
<dbReference type="Proteomes" id="UP000244523">
    <property type="component" value="Unassembled WGS sequence"/>
</dbReference>
<dbReference type="GO" id="GO:0046872">
    <property type="term" value="F:metal ion binding"/>
    <property type="evidence" value="ECO:0007669"/>
    <property type="project" value="UniProtKB-KW"/>
</dbReference>
<dbReference type="InterPro" id="IPR006913">
    <property type="entry name" value="CENP-V/GFA"/>
</dbReference>
<dbReference type="PROSITE" id="PS51891">
    <property type="entry name" value="CENP_V_GFA"/>
    <property type="match status" value="1"/>
</dbReference>
<dbReference type="GO" id="GO:0016846">
    <property type="term" value="F:carbon-sulfur lyase activity"/>
    <property type="evidence" value="ECO:0007669"/>
    <property type="project" value="InterPro"/>
</dbReference>
<dbReference type="Gene3D" id="2.170.150.70">
    <property type="match status" value="1"/>
</dbReference>
<dbReference type="SUPFAM" id="SSF51316">
    <property type="entry name" value="Mss4-like"/>
    <property type="match status" value="1"/>
</dbReference>
<feature type="domain" description="CENP-V/GFA" evidence="4">
    <location>
        <begin position="3"/>
        <end position="115"/>
    </location>
</feature>
<proteinExistence type="inferred from homology"/>